<feature type="compositionally biased region" description="Basic and acidic residues" evidence="1">
    <location>
        <begin position="265"/>
        <end position="287"/>
    </location>
</feature>
<dbReference type="InterPro" id="IPR026185">
    <property type="entry name" value="EPSTI1"/>
</dbReference>
<feature type="compositionally biased region" description="Polar residues" evidence="1">
    <location>
        <begin position="217"/>
        <end position="228"/>
    </location>
</feature>
<evidence type="ECO:0000256" key="1">
    <source>
        <dbReference type="SAM" id="MobiDB-lite"/>
    </source>
</evidence>
<dbReference type="OrthoDB" id="10053624at2759"/>
<feature type="domain" description="CUE" evidence="2">
    <location>
        <begin position="288"/>
        <end position="331"/>
    </location>
</feature>
<proteinExistence type="predicted"/>
<evidence type="ECO:0000313" key="3">
    <source>
        <dbReference type="EMBL" id="KAJ3591573.1"/>
    </source>
</evidence>
<name>A0A9Q0DQ74_9TELE</name>
<dbReference type="InterPro" id="IPR003892">
    <property type="entry name" value="CUE"/>
</dbReference>
<protein>
    <recommendedName>
        <fullName evidence="2">CUE domain-containing protein</fullName>
    </recommendedName>
</protein>
<organism evidence="3 4">
    <name type="scientific">Muraenolepis orangiensis</name>
    <name type="common">Patagonian moray cod</name>
    <dbReference type="NCBI Taxonomy" id="630683"/>
    <lineage>
        <taxon>Eukaryota</taxon>
        <taxon>Metazoa</taxon>
        <taxon>Chordata</taxon>
        <taxon>Craniata</taxon>
        <taxon>Vertebrata</taxon>
        <taxon>Euteleostomi</taxon>
        <taxon>Actinopterygii</taxon>
        <taxon>Neopterygii</taxon>
        <taxon>Teleostei</taxon>
        <taxon>Neoteleostei</taxon>
        <taxon>Acanthomorphata</taxon>
        <taxon>Zeiogadaria</taxon>
        <taxon>Gadariae</taxon>
        <taxon>Gadiformes</taxon>
        <taxon>Muraenolepidoidei</taxon>
        <taxon>Muraenolepididae</taxon>
        <taxon>Muraenolepis</taxon>
    </lineage>
</organism>
<dbReference type="PANTHER" id="PTHR22529:SF2">
    <property type="match status" value="1"/>
</dbReference>
<gene>
    <name evidence="3" type="ORF">NHX12_006706</name>
</gene>
<dbReference type="PANTHER" id="PTHR22529">
    <property type="entry name" value="EPITHELIAL-STROMAL INTERACTION PROTEIN 1"/>
    <property type="match status" value="1"/>
</dbReference>
<dbReference type="GO" id="GO:0043130">
    <property type="term" value="F:ubiquitin binding"/>
    <property type="evidence" value="ECO:0007669"/>
    <property type="project" value="InterPro"/>
</dbReference>
<feature type="compositionally biased region" description="Basic and acidic residues" evidence="1">
    <location>
        <begin position="195"/>
        <end position="204"/>
    </location>
</feature>
<dbReference type="PROSITE" id="PS51140">
    <property type="entry name" value="CUE"/>
    <property type="match status" value="1"/>
</dbReference>
<feature type="compositionally biased region" description="Polar residues" evidence="1">
    <location>
        <begin position="28"/>
        <end position="50"/>
    </location>
</feature>
<dbReference type="EMBL" id="JANIIK010000113">
    <property type="protein sequence ID" value="KAJ3591573.1"/>
    <property type="molecule type" value="Genomic_DNA"/>
</dbReference>
<accession>A0A9Q0DQ74</accession>
<feature type="region of interest" description="Disordered" evidence="1">
    <location>
        <begin position="1"/>
        <end position="248"/>
    </location>
</feature>
<feature type="compositionally biased region" description="Polar residues" evidence="1">
    <location>
        <begin position="177"/>
        <end position="188"/>
    </location>
</feature>
<sequence>MMEPDQNQGAHLDGRRDTGGVNNNNNNKLPETNTVESPDASGNSQQTNFPGFTMIPPHEARRRQVLMVAQRGEEDLQKLKESRKAAPIDEPPERLGGRGSLDEARRKQQAQLGQARLQKRLQKKDLDMRSRTEEQEENQRMKDEQREKAKQLEENTKQRAQRRSQALREDHVRATETFLQNLQHQDSLPASLPRGGEERERWRGAESSGLHLKKRQQTLPVPQGQTLQDDPREREMGSGREQADHKMPLNSAFLDGLVGRPVTHVAKDPPQDRARWPESPKEPKPDAELELVVTNLELLFPECSRRFLEDIVLQCDGDAEQASDLLSQTLS</sequence>
<feature type="region of interest" description="Disordered" evidence="1">
    <location>
        <begin position="262"/>
        <end position="287"/>
    </location>
</feature>
<dbReference type="CDD" id="cd14279">
    <property type="entry name" value="CUE"/>
    <property type="match status" value="1"/>
</dbReference>
<feature type="compositionally biased region" description="Basic and acidic residues" evidence="1">
    <location>
        <begin position="71"/>
        <end position="106"/>
    </location>
</feature>
<reference evidence="3" key="1">
    <citation type="submission" date="2022-07" db="EMBL/GenBank/DDBJ databases">
        <title>Chromosome-level genome of Muraenolepis orangiensis.</title>
        <authorList>
            <person name="Kim J."/>
        </authorList>
    </citation>
    <scope>NUCLEOTIDE SEQUENCE</scope>
    <source>
        <strain evidence="3">KU_S4_2022</strain>
        <tissue evidence="3">Muscle</tissue>
    </source>
</reference>
<feature type="compositionally biased region" description="Basic and acidic residues" evidence="1">
    <location>
        <begin position="229"/>
        <end position="247"/>
    </location>
</feature>
<comment type="caution">
    <text evidence="3">The sequence shown here is derived from an EMBL/GenBank/DDBJ whole genome shotgun (WGS) entry which is preliminary data.</text>
</comment>
<evidence type="ECO:0000313" key="4">
    <source>
        <dbReference type="Proteomes" id="UP001148018"/>
    </source>
</evidence>
<evidence type="ECO:0000259" key="2">
    <source>
        <dbReference type="PROSITE" id="PS51140"/>
    </source>
</evidence>
<feature type="compositionally biased region" description="Basic and acidic residues" evidence="1">
    <location>
        <begin position="123"/>
        <end position="157"/>
    </location>
</feature>
<dbReference type="Proteomes" id="UP001148018">
    <property type="component" value="Unassembled WGS sequence"/>
</dbReference>
<keyword evidence="4" id="KW-1185">Reference proteome</keyword>
<dbReference type="AlphaFoldDB" id="A0A9Q0DQ74"/>